<dbReference type="Proteomes" id="UP000053593">
    <property type="component" value="Unassembled WGS sequence"/>
</dbReference>
<dbReference type="EMBL" id="KN834820">
    <property type="protein sequence ID" value="KIK54080.1"/>
    <property type="molecule type" value="Genomic_DNA"/>
</dbReference>
<protein>
    <submittedName>
        <fullName evidence="2">Uncharacterized protein</fullName>
    </submittedName>
</protein>
<keyword evidence="1" id="KW-1133">Transmembrane helix</keyword>
<keyword evidence="1" id="KW-0472">Membrane</keyword>
<name>A0A0D0AU90_9AGAR</name>
<keyword evidence="1" id="KW-0812">Transmembrane</keyword>
<evidence type="ECO:0000313" key="3">
    <source>
        <dbReference type="Proteomes" id="UP000053593"/>
    </source>
</evidence>
<evidence type="ECO:0000313" key="2">
    <source>
        <dbReference type="EMBL" id="KIK54080.1"/>
    </source>
</evidence>
<keyword evidence="3" id="KW-1185">Reference proteome</keyword>
<dbReference type="HOGENOM" id="CLU_2800927_0_0_1"/>
<reference evidence="2 3" key="1">
    <citation type="submission" date="2014-04" db="EMBL/GenBank/DDBJ databases">
        <title>Evolutionary Origins and Diversification of the Mycorrhizal Mutualists.</title>
        <authorList>
            <consortium name="DOE Joint Genome Institute"/>
            <consortium name="Mycorrhizal Genomics Consortium"/>
            <person name="Kohler A."/>
            <person name="Kuo A."/>
            <person name="Nagy L.G."/>
            <person name="Floudas D."/>
            <person name="Copeland A."/>
            <person name="Barry K.W."/>
            <person name="Cichocki N."/>
            <person name="Veneault-Fourrey C."/>
            <person name="LaButti K."/>
            <person name="Lindquist E.A."/>
            <person name="Lipzen A."/>
            <person name="Lundell T."/>
            <person name="Morin E."/>
            <person name="Murat C."/>
            <person name="Riley R."/>
            <person name="Ohm R."/>
            <person name="Sun H."/>
            <person name="Tunlid A."/>
            <person name="Henrissat B."/>
            <person name="Grigoriev I.V."/>
            <person name="Hibbett D.S."/>
            <person name="Martin F."/>
        </authorList>
    </citation>
    <scope>NUCLEOTIDE SEQUENCE [LARGE SCALE GENOMIC DNA]</scope>
    <source>
        <strain evidence="2 3">FD-317 M1</strain>
    </source>
</reference>
<organism evidence="2 3">
    <name type="scientific">Collybiopsis luxurians FD-317 M1</name>
    <dbReference type="NCBI Taxonomy" id="944289"/>
    <lineage>
        <taxon>Eukaryota</taxon>
        <taxon>Fungi</taxon>
        <taxon>Dikarya</taxon>
        <taxon>Basidiomycota</taxon>
        <taxon>Agaricomycotina</taxon>
        <taxon>Agaricomycetes</taxon>
        <taxon>Agaricomycetidae</taxon>
        <taxon>Agaricales</taxon>
        <taxon>Marasmiineae</taxon>
        <taxon>Omphalotaceae</taxon>
        <taxon>Collybiopsis</taxon>
        <taxon>Collybiopsis luxurians</taxon>
    </lineage>
</organism>
<feature type="transmembrane region" description="Helical" evidence="1">
    <location>
        <begin position="20"/>
        <end position="42"/>
    </location>
</feature>
<feature type="non-terminal residue" evidence="2">
    <location>
        <position position="68"/>
    </location>
</feature>
<sequence length="68" mass="7593">MHKPKLFSKCVRPPVFYAPIISTHHITPIIGTVVMLYIPLNVRAGTAKHRKRLELYGIGYPAPAPLSD</sequence>
<accession>A0A0D0AU90</accession>
<evidence type="ECO:0000256" key="1">
    <source>
        <dbReference type="SAM" id="Phobius"/>
    </source>
</evidence>
<gene>
    <name evidence="2" type="ORF">GYMLUDRAFT_49026</name>
</gene>
<proteinExistence type="predicted"/>
<dbReference type="AlphaFoldDB" id="A0A0D0AU90"/>